<dbReference type="PANTHER" id="PTHR40659">
    <property type="entry name" value="NICKEL/COBALT EFFLUX SYSTEM RCNA"/>
    <property type="match status" value="1"/>
</dbReference>
<dbReference type="InterPro" id="IPR051224">
    <property type="entry name" value="NiCoT_RcnA"/>
</dbReference>
<dbReference type="PANTHER" id="PTHR40659:SF1">
    <property type="entry name" value="NICKEL_COBALT EFFLUX SYSTEM RCNA"/>
    <property type="match status" value="1"/>
</dbReference>
<accession>A0ABT1JU92</accession>
<keyword evidence="4" id="KW-1185">Reference proteome</keyword>
<gene>
    <name evidence="3" type="ORF">HD595_001424</name>
</gene>
<keyword evidence="2" id="KW-1133">Transmembrane helix</keyword>
<dbReference type="EMBL" id="JAMZEC010000001">
    <property type="protein sequence ID" value="MCP2345302.1"/>
    <property type="molecule type" value="Genomic_DNA"/>
</dbReference>
<feature type="transmembrane region" description="Helical" evidence="2">
    <location>
        <begin position="563"/>
        <end position="584"/>
    </location>
</feature>
<feature type="region of interest" description="Disordered" evidence="1">
    <location>
        <begin position="451"/>
        <end position="480"/>
    </location>
</feature>
<organism evidence="3 4">
    <name type="scientific">Nonomuraea roseoviolacea subsp. carminata</name>
    <dbReference type="NCBI Taxonomy" id="160689"/>
    <lineage>
        <taxon>Bacteria</taxon>
        <taxon>Bacillati</taxon>
        <taxon>Actinomycetota</taxon>
        <taxon>Actinomycetes</taxon>
        <taxon>Streptosporangiales</taxon>
        <taxon>Streptosporangiaceae</taxon>
        <taxon>Nonomuraea</taxon>
    </lineage>
</organism>
<dbReference type="RefSeq" id="WP_253766759.1">
    <property type="nucleotide sequence ID" value="NZ_BAAAVE010000005.1"/>
</dbReference>
<feature type="transmembrane region" description="Helical" evidence="2">
    <location>
        <begin position="518"/>
        <end position="543"/>
    </location>
</feature>
<feature type="compositionally biased region" description="Basic and acidic residues" evidence="1">
    <location>
        <begin position="451"/>
        <end position="467"/>
    </location>
</feature>
<name>A0ABT1JU92_9ACTN</name>
<feature type="transmembrane region" description="Helical" evidence="2">
    <location>
        <begin position="349"/>
        <end position="368"/>
    </location>
</feature>
<comment type="caution">
    <text evidence="3">The sequence shown here is derived from an EMBL/GenBank/DDBJ whole genome shotgun (WGS) entry which is preliminary data.</text>
</comment>
<sequence length="590" mass="59297">MTPANVPARPLHLTARLIAITAQPPLHFTARPFALTARLVTWRPAATAALPDPSHRQAIISCPAASRQNAGPAAPGASPQDAGPAHRSASRTGARLVPPALVAVVLGVLLLGPVLFSRPALAATAPAHPMGNFTVNHYNGLRLQPAQVRNLAVVDAAELPTLQAQPQVDASYADRRCAALAAAQRLTVGGTATPWRVERAEYVYRPGQGGLRTSRLTCELTAPAAASPGGRGTVVTFADAFEQERIGWREITAVGDGVRLAASSAPAVSVSDELRTYPQDLLADPLDQRTATVTVAGAGPPSAAGTGAGTSGTTPLGGIAIGGPVGDALAALDRTFTGLVGADRLTAPLGLLALGLAVVLGAGHALIPGHGKTIMAAYLAGRRGRPRDALVVGATVTATHTAGVLVVGLLLSAFTALAGESVLAWLGVASGVLIAVMGGRLLLASRRDHDSGHGHGHVHGDRHEHAHGYGHGHGHGHGHAGGGVGRGGLLGMGIAGGLVPSPSALIVLLGAIGLGRAWFGVALVTAYGLGMAATLTATGLLLVKLVGRLERRASAGQRLAARLSGLAPAGTAVMVVLLGAGLALRSVTAL</sequence>
<evidence type="ECO:0000313" key="4">
    <source>
        <dbReference type="Proteomes" id="UP001320766"/>
    </source>
</evidence>
<dbReference type="Proteomes" id="UP001320766">
    <property type="component" value="Unassembled WGS sequence"/>
</dbReference>
<feature type="region of interest" description="Disordered" evidence="1">
    <location>
        <begin position="66"/>
        <end position="91"/>
    </location>
</feature>
<evidence type="ECO:0000256" key="2">
    <source>
        <dbReference type="SAM" id="Phobius"/>
    </source>
</evidence>
<keyword evidence="2" id="KW-0812">Transmembrane</keyword>
<reference evidence="3 4" key="1">
    <citation type="submission" date="2022-06" db="EMBL/GenBank/DDBJ databases">
        <title>Sequencing the genomes of 1000 actinobacteria strains.</title>
        <authorList>
            <person name="Klenk H.-P."/>
        </authorList>
    </citation>
    <scope>NUCLEOTIDE SEQUENCE [LARGE SCALE GENOMIC DNA]</scope>
    <source>
        <strain evidence="3 4">DSM 44170</strain>
    </source>
</reference>
<feature type="transmembrane region" description="Helical" evidence="2">
    <location>
        <begin position="489"/>
        <end position="512"/>
    </location>
</feature>
<evidence type="ECO:0000313" key="3">
    <source>
        <dbReference type="EMBL" id="MCP2345302.1"/>
    </source>
</evidence>
<proteinExistence type="predicted"/>
<feature type="transmembrane region" description="Helical" evidence="2">
    <location>
        <begin position="422"/>
        <end position="443"/>
    </location>
</feature>
<keyword evidence="2" id="KW-0472">Membrane</keyword>
<feature type="transmembrane region" description="Helical" evidence="2">
    <location>
        <begin position="96"/>
        <end position="116"/>
    </location>
</feature>
<feature type="transmembrane region" description="Helical" evidence="2">
    <location>
        <begin position="389"/>
        <end position="416"/>
    </location>
</feature>
<protein>
    <submittedName>
        <fullName evidence="3">ABC-type nickel/cobalt efflux system permease component RcnA</fullName>
    </submittedName>
</protein>
<feature type="compositionally biased region" description="Basic residues" evidence="1">
    <location>
        <begin position="468"/>
        <end position="478"/>
    </location>
</feature>
<evidence type="ECO:0000256" key="1">
    <source>
        <dbReference type="SAM" id="MobiDB-lite"/>
    </source>
</evidence>